<dbReference type="AlphaFoldDB" id="A0A6S7IZI1"/>
<dbReference type="EMBL" id="CACRXK020012340">
    <property type="protein sequence ID" value="CAB4023143.1"/>
    <property type="molecule type" value="Genomic_DNA"/>
</dbReference>
<dbReference type="InterPro" id="IPR043128">
    <property type="entry name" value="Rev_trsase/Diguanyl_cyclase"/>
</dbReference>
<organism evidence="1 2">
    <name type="scientific">Paramuricea clavata</name>
    <name type="common">Red gorgonian</name>
    <name type="synonym">Violescent sea-whip</name>
    <dbReference type="NCBI Taxonomy" id="317549"/>
    <lineage>
        <taxon>Eukaryota</taxon>
        <taxon>Metazoa</taxon>
        <taxon>Cnidaria</taxon>
        <taxon>Anthozoa</taxon>
        <taxon>Octocorallia</taxon>
        <taxon>Malacalcyonacea</taxon>
        <taxon>Plexauridae</taxon>
        <taxon>Paramuricea</taxon>
    </lineage>
</organism>
<dbReference type="OrthoDB" id="10068564at2759"/>
<dbReference type="FunFam" id="3.30.70.270:FF:000020">
    <property type="entry name" value="Transposon Tf2-6 polyprotein-like Protein"/>
    <property type="match status" value="1"/>
</dbReference>
<keyword evidence="2" id="KW-1185">Reference proteome</keyword>
<dbReference type="PANTHER" id="PTHR37984:SF11">
    <property type="entry name" value="INTEGRASE CATALYTIC DOMAIN-CONTAINING PROTEIN"/>
    <property type="match status" value="1"/>
</dbReference>
<evidence type="ECO:0000313" key="2">
    <source>
        <dbReference type="Proteomes" id="UP001152795"/>
    </source>
</evidence>
<protein>
    <submittedName>
        <fullName evidence="1">Uncharacterized protein</fullName>
    </submittedName>
</protein>
<comment type="caution">
    <text evidence="1">The sequence shown here is derived from an EMBL/GenBank/DDBJ whole genome shotgun (WGS) entry which is preliminary data.</text>
</comment>
<dbReference type="InterPro" id="IPR050951">
    <property type="entry name" value="Retrovirus_Pol_polyprotein"/>
</dbReference>
<sequence>MSRLTFVEMVLSGNGINCTEEKVRAVVEVIELELASEVRSFLGLVNYCGRFIPDLATILEHLRCQTKKGAPFNFGSEQTESFQELKNRLSSTTTLVVILIKTHQLK</sequence>
<dbReference type="SUPFAM" id="SSF56672">
    <property type="entry name" value="DNA/RNA polymerases"/>
    <property type="match status" value="1"/>
</dbReference>
<reference evidence="1" key="1">
    <citation type="submission" date="2020-04" db="EMBL/GenBank/DDBJ databases">
        <authorList>
            <person name="Alioto T."/>
            <person name="Alioto T."/>
            <person name="Gomez Garrido J."/>
        </authorList>
    </citation>
    <scope>NUCLEOTIDE SEQUENCE</scope>
    <source>
        <strain evidence="1">A484AB</strain>
    </source>
</reference>
<dbReference type="Gene3D" id="3.30.70.270">
    <property type="match status" value="1"/>
</dbReference>
<name>A0A6S7IZI1_PARCT</name>
<gene>
    <name evidence="1" type="ORF">PACLA_8A086596</name>
</gene>
<evidence type="ECO:0000313" key="1">
    <source>
        <dbReference type="EMBL" id="CAB4023143.1"/>
    </source>
</evidence>
<accession>A0A6S7IZI1</accession>
<proteinExistence type="predicted"/>
<dbReference type="InterPro" id="IPR043502">
    <property type="entry name" value="DNA/RNA_pol_sf"/>
</dbReference>
<dbReference type="PANTHER" id="PTHR37984">
    <property type="entry name" value="PROTEIN CBG26694"/>
    <property type="match status" value="1"/>
</dbReference>
<dbReference type="Proteomes" id="UP001152795">
    <property type="component" value="Unassembled WGS sequence"/>
</dbReference>